<sequence length="418" mass="46641">MSQPHTQNGHHQAPRPTDLHRLYIQSLLSRRAMRDEVALELYRRAVGACQSHDDSFRPTHGTTMQGLRAFLLDVSDVLHDVGMEVSIGSEQSGRGKQWVVLRNTDPTEVALQATDLTPNEIEYFRKVIEGIIVSYPANSISHGQALSLVSELEGQMTKSSAELLLDALCSRGWLSKSKRGRYSLGVRGATELEPYLKQEYEDYVNNCKQCKRLMLAGVACASRGCTAHFHSYCYASILKLPRPSCPDCSTRFKDLEPRDIGEKAVSRAEDEFRGGLRKRKRQNEAAANGNRNGNGNGNGKSSRKGKGRASQANNEDEDEDDDEETEDDGDLELEEAMVEAEGEEEEEESALAGGSGFVERGAGPSGWRVDGTSRRRSVVPETQYQDEDEGEDEEEVEEEEQEEEEVLPPSNRRRSTRR</sequence>
<keyword evidence="14 15" id="KW-0539">Nucleus</keyword>
<evidence type="ECO:0000256" key="2">
    <source>
        <dbReference type="ARBA" id="ARBA00004123"/>
    </source>
</evidence>
<evidence type="ECO:0000256" key="9">
    <source>
        <dbReference type="ARBA" id="ARBA00022771"/>
    </source>
</evidence>
<dbReference type="OrthoDB" id="185455at2759"/>
<protein>
    <recommendedName>
        <fullName evidence="5 15">Non-structural maintenance of chromosomes element 1 homolog</fullName>
        <ecNumber evidence="4 15">2.3.2.27</ecNumber>
    </recommendedName>
</protein>
<comment type="subunit">
    <text evidence="15">Component of the Smc5-Smc6 complex.</text>
</comment>
<keyword evidence="12 15" id="KW-0233">DNA recombination</keyword>
<dbReference type="AlphaFoldDB" id="A0A1B9GZ69"/>
<evidence type="ECO:0000256" key="11">
    <source>
        <dbReference type="ARBA" id="ARBA00022833"/>
    </source>
</evidence>
<dbReference type="GO" id="GO:0061630">
    <property type="term" value="F:ubiquitin protein ligase activity"/>
    <property type="evidence" value="ECO:0007669"/>
    <property type="project" value="UniProtKB-EC"/>
</dbReference>
<evidence type="ECO:0000256" key="10">
    <source>
        <dbReference type="ARBA" id="ARBA00022786"/>
    </source>
</evidence>
<name>A0A1B9GZ69_9TREE</name>
<reference evidence="19" key="2">
    <citation type="submission" date="2013-12" db="EMBL/GenBank/DDBJ databases">
        <title>Evolution of pathogenesis and genome organization in the Tremellales.</title>
        <authorList>
            <person name="Cuomo C."/>
            <person name="Litvintseva A."/>
            <person name="Heitman J."/>
            <person name="Chen Y."/>
            <person name="Sun S."/>
            <person name="Springer D."/>
            <person name="Dromer F."/>
            <person name="Young S."/>
            <person name="Zeng Q."/>
            <person name="Chapman S."/>
            <person name="Gujja S."/>
            <person name="Saif S."/>
            <person name="Birren B."/>
        </authorList>
    </citation>
    <scope>NUCLEOTIDE SEQUENCE [LARGE SCALE GENOMIC DNA]</scope>
    <source>
        <strain evidence="19">BCC8398</strain>
    </source>
</reference>
<evidence type="ECO:0000256" key="15">
    <source>
        <dbReference type="RuleBase" id="RU368018"/>
    </source>
</evidence>
<dbReference type="Pfam" id="PF07574">
    <property type="entry name" value="SMC_Nse1"/>
    <property type="match status" value="1"/>
</dbReference>
<evidence type="ECO:0000256" key="3">
    <source>
        <dbReference type="ARBA" id="ARBA00010258"/>
    </source>
</evidence>
<dbReference type="Gene3D" id="3.30.40.10">
    <property type="entry name" value="Zinc/RING finger domain, C3HC4 (zinc finger)"/>
    <property type="match status" value="1"/>
</dbReference>
<dbReference type="Gene3D" id="1.10.10.10">
    <property type="entry name" value="Winged helix-like DNA-binding domain superfamily/Winged helix DNA-binding domain"/>
    <property type="match status" value="1"/>
</dbReference>
<evidence type="ECO:0000259" key="17">
    <source>
        <dbReference type="Pfam" id="PF08746"/>
    </source>
</evidence>
<dbReference type="InterPro" id="IPR014857">
    <property type="entry name" value="Nse1_RING_C4HC3-type"/>
</dbReference>
<accession>A0A1B9GZ69</accession>
<evidence type="ECO:0000256" key="5">
    <source>
        <dbReference type="ARBA" id="ARBA00019422"/>
    </source>
</evidence>
<evidence type="ECO:0000256" key="6">
    <source>
        <dbReference type="ARBA" id="ARBA00022679"/>
    </source>
</evidence>
<comment type="function">
    <text evidence="15">Acts in a DNA repair pathway for removal of UV-induced DNA damage that is distinct from classical nucleotide excision repair and in repair of ionizing radiation damage. Functions in homologous recombination repair of DNA double strand breaks and in recovery of stalled replication forks.</text>
</comment>
<dbReference type="GO" id="GO:0000724">
    <property type="term" value="P:double-strand break repair via homologous recombination"/>
    <property type="evidence" value="ECO:0007669"/>
    <property type="project" value="TreeGrafter"/>
</dbReference>
<proteinExistence type="inferred from homology"/>
<dbReference type="InterPro" id="IPR013083">
    <property type="entry name" value="Znf_RING/FYVE/PHD"/>
</dbReference>
<keyword evidence="7 15" id="KW-0479">Metal-binding</keyword>
<gene>
    <name evidence="18" type="ORF">I316_02191</name>
</gene>
<evidence type="ECO:0000256" key="13">
    <source>
        <dbReference type="ARBA" id="ARBA00023204"/>
    </source>
</evidence>
<dbReference type="GO" id="GO:0008270">
    <property type="term" value="F:zinc ion binding"/>
    <property type="evidence" value="ECO:0007669"/>
    <property type="project" value="UniProtKB-KW"/>
</dbReference>
<keyword evidence="13 15" id="KW-0234">DNA repair</keyword>
<dbReference type="InterPro" id="IPR011513">
    <property type="entry name" value="Nse1"/>
</dbReference>
<evidence type="ECO:0000256" key="14">
    <source>
        <dbReference type="ARBA" id="ARBA00023242"/>
    </source>
</evidence>
<feature type="region of interest" description="Disordered" evidence="16">
    <location>
        <begin position="266"/>
        <end position="418"/>
    </location>
</feature>
<feature type="domain" description="Non-structural maintenance of chromosomes element 1 RING C4HC3-type" evidence="17">
    <location>
        <begin position="207"/>
        <end position="248"/>
    </location>
</feature>
<dbReference type="GO" id="GO:0005634">
    <property type="term" value="C:nucleus"/>
    <property type="evidence" value="ECO:0007669"/>
    <property type="project" value="UniProtKB-SubCell"/>
</dbReference>
<dbReference type="FunFam" id="1.10.10.10:FF:000270">
    <property type="entry name" value="Non-structural maintenance of chromosomes element 1 homolog"/>
    <property type="match status" value="1"/>
</dbReference>
<dbReference type="STRING" id="1296120.A0A1B9GZ69"/>
<evidence type="ECO:0000256" key="1">
    <source>
        <dbReference type="ARBA" id="ARBA00000900"/>
    </source>
</evidence>
<comment type="similarity">
    <text evidence="3 15">Belongs to the NSE1 family.</text>
</comment>
<evidence type="ECO:0000256" key="7">
    <source>
        <dbReference type="ARBA" id="ARBA00022723"/>
    </source>
</evidence>
<keyword evidence="6 15" id="KW-0808">Transferase</keyword>
<evidence type="ECO:0000256" key="16">
    <source>
        <dbReference type="SAM" id="MobiDB-lite"/>
    </source>
</evidence>
<keyword evidence="19" id="KW-1185">Reference proteome</keyword>
<feature type="compositionally biased region" description="Acidic residues" evidence="16">
    <location>
        <begin position="314"/>
        <end position="349"/>
    </location>
</feature>
<evidence type="ECO:0000256" key="4">
    <source>
        <dbReference type="ARBA" id="ARBA00012483"/>
    </source>
</evidence>
<dbReference type="PANTHER" id="PTHR20973:SF0">
    <property type="entry name" value="NON-STRUCTURAL MAINTENANCE OF CHROMOSOMES ELEMENT 1 HOMOLOG"/>
    <property type="match status" value="1"/>
</dbReference>
<evidence type="ECO:0000256" key="8">
    <source>
        <dbReference type="ARBA" id="ARBA00022763"/>
    </source>
</evidence>
<evidence type="ECO:0000313" key="18">
    <source>
        <dbReference type="EMBL" id="OCF36316.1"/>
    </source>
</evidence>
<dbReference type="PANTHER" id="PTHR20973">
    <property type="entry name" value="NON-SMC ELEMENT 1-RELATED"/>
    <property type="match status" value="1"/>
</dbReference>
<comment type="catalytic activity">
    <reaction evidence="1 15">
        <text>S-ubiquitinyl-[E2 ubiquitin-conjugating enzyme]-L-cysteine + [acceptor protein]-L-lysine = [E2 ubiquitin-conjugating enzyme]-L-cysteine + N(6)-ubiquitinyl-[acceptor protein]-L-lysine.</text>
        <dbReference type="EC" id="2.3.2.27"/>
    </reaction>
</comment>
<evidence type="ECO:0000313" key="19">
    <source>
        <dbReference type="Proteomes" id="UP000092666"/>
    </source>
</evidence>
<evidence type="ECO:0000256" key="12">
    <source>
        <dbReference type="ARBA" id="ARBA00023172"/>
    </source>
</evidence>
<keyword evidence="11 15" id="KW-0862">Zinc</keyword>
<organism evidence="18 19">
    <name type="scientific">Kwoniella heveanensis BCC8398</name>
    <dbReference type="NCBI Taxonomy" id="1296120"/>
    <lineage>
        <taxon>Eukaryota</taxon>
        <taxon>Fungi</taxon>
        <taxon>Dikarya</taxon>
        <taxon>Basidiomycota</taxon>
        <taxon>Agaricomycotina</taxon>
        <taxon>Tremellomycetes</taxon>
        <taxon>Tremellales</taxon>
        <taxon>Cryptococcaceae</taxon>
        <taxon>Kwoniella</taxon>
    </lineage>
</organism>
<dbReference type="InterPro" id="IPR036388">
    <property type="entry name" value="WH-like_DNA-bd_sf"/>
</dbReference>
<reference evidence="18 19" key="1">
    <citation type="submission" date="2013-07" db="EMBL/GenBank/DDBJ databases">
        <title>The Genome Sequence of Cryptococcus heveanensis BCC8398.</title>
        <authorList>
            <consortium name="The Broad Institute Genome Sequencing Platform"/>
            <person name="Cuomo C."/>
            <person name="Litvintseva A."/>
            <person name="Chen Y."/>
            <person name="Heitman J."/>
            <person name="Sun S."/>
            <person name="Springer D."/>
            <person name="Dromer F."/>
            <person name="Young S.K."/>
            <person name="Zeng Q."/>
            <person name="Gargeya S."/>
            <person name="Fitzgerald M."/>
            <person name="Abouelleil A."/>
            <person name="Alvarado L."/>
            <person name="Berlin A.M."/>
            <person name="Chapman S.B."/>
            <person name="Dewar J."/>
            <person name="Goldberg J."/>
            <person name="Griggs A."/>
            <person name="Gujja S."/>
            <person name="Hansen M."/>
            <person name="Howarth C."/>
            <person name="Imamovic A."/>
            <person name="Larimer J."/>
            <person name="McCowan C."/>
            <person name="Murphy C."/>
            <person name="Pearson M."/>
            <person name="Priest M."/>
            <person name="Roberts A."/>
            <person name="Saif S."/>
            <person name="Shea T."/>
            <person name="Sykes S."/>
            <person name="Wortman J."/>
            <person name="Nusbaum C."/>
            <person name="Birren B."/>
        </authorList>
    </citation>
    <scope>NUCLEOTIDE SEQUENCE [LARGE SCALE GENOMIC DNA]</scope>
    <source>
        <strain evidence="18 19">BCC8398</strain>
    </source>
</reference>
<feature type="compositionally biased region" description="Acidic residues" evidence="16">
    <location>
        <begin position="384"/>
        <end position="406"/>
    </location>
</feature>
<dbReference type="Gene3D" id="3.90.1150.220">
    <property type="match status" value="1"/>
</dbReference>
<keyword evidence="8 15" id="KW-0227">DNA damage</keyword>
<dbReference type="EC" id="2.3.2.27" evidence="4 15"/>
<dbReference type="EMBL" id="KI669496">
    <property type="protein sequence ID" value="OCF36316.1"/>
    <property type="molecule type" value="Genomic_DNA"/>
</dbReference>
<dbReference type="Pfam" id="PF08746">
    <property type="entry name" value="zf-RING-like"/>
    <property type="match status" value="1"/>
</dbReference>
<comment type="subcellular location">
    <subcellularLocation>
        <location evidence="2 15">Nucleus</location>
    </subcellularLocation>
</comment>
<dbReference type="GO" id="GO:0030915">
    <property type="term" value="C:Smc5-Smc6 complex"/>
    <property type="evidence" value="ECO:0007669"/>
    <property type="project" value="UniProtKB-UniRule"/>
</dbReference>
<keyword evidence="10 15" id="KW-0833">Ubl conjugation pathway</keyword>
<dbReference type="Proteomes" id="UP000092666">
    <property type="component" value="Unassembled WGS sequence"/>
</dbReference>
<keyword evidence="9 15" id="KW-0863">Zinc-finger</keyword>